<sequence>MLADVRRLNWGYSAKLKLGKISFPVLVKAGKNSLDIVEEEGKFRVHLELVGEKDLHVTIRIEASNEVVRSSLEEGISRNLKEYAESICKFSKEKTPETPMITSFMKPFVRKVLDVRGEECPVPEIAAKKELTKMRPGEELEVLVDHPAAVDVTLPEVAKLMNCKYEMFNMGDYVSFIMLKLGDPVSNVRYVEALKTRQGIPELMKDMGFMAFLYSVFDKIVKQVPVDGLSPELLRFDGLSLVSSASIGRGWLLVALVEDEKILGVMLVMREQRLWNEDAISHLNKVKGIGNVFYLKS</sequence>
<organism evidence="2 3">
    <name type="scientific">Metallosphaera hakonensis JCM 8857 = DSM 7519</name>
    <dbReference type="NCBI Taxonomy" id="1293036"/>
    <lineage>
        <taxon>Archaea</taxon>
        <taxon>Thermoproteota</taxon>
        <taxon>Thermoprotei</taxon>
        <taxon>Sulfolobales</taxon>
        <taxon>Sulfolobaceae</taxon>
        <taxon>Metallosphaera</taxon>
    </lineage>
</organism>
<dbReference type="AlphaFoldDB" id="A0A2U9IWU7"/>
<evidence type="ECO:0000313" key="3">
    <source>
        <dbReference type="Proteomes" id="UP000247586"/>
    </source>
</evidence>
<dbReference type="Pfam" id="PF01206">
    <property type="entry name" value="TusA"/>
    <property type="match status" value="1"/>
</dbReference>
<dbReference type="STRING" id="1293036.GCA_001315825_01200"/>
<dbReference type="PANTHER" id="PTHR33279:SF18">
    <property type="entry name" value="SULFUR CARRIER PROTEIN MJ0990-RELATED"/>
    <property type="match status" value="1"/>
</dbReference>
<reference evidence="2" key="1">
    <citation type="submission" date="2018-05" db="EMBL/GenBank/DDBJ databases">
        <title>Complete Genome Sequences of Extremely Thermoacidophilic, Metal-Mobilizing Type-Strain Members of the Archaeal Family Sulfolobaceae: Acidianus brierleyi DSM-1651T, Acidianus sulfidivorans DSM-18786T, Metallosphaera hakonensis DSM-7519T, and Metallosphaera prunae DSM-10039T.</title>
        <authorList>
            <person name="Counts J.A."/>
            <person name="Kelly R.M."/>
        </authorList>
    </citation>
    <scope>NUCLEOTIDE SEQUENCE [LARGE SCALE GENOMIC DNA]</scope>
    <source>
        <strain evidence="2">HO1-1</strain>
    </source>
</reference>
<proteinExistence type="predicted"/>
<evidence type="ECO:0000259" key="1">
    <source>
        <dbReference type="PROSITE" id="PS01148"/>
    </source>
</evidence>
<dbReference type="KEGG" id="mhk:DFR87_04285"/>
<gene>
    <name evidence="2" type="ORF">DFR87_04285</name>
</gene>
<dbReference type="SUPFAM" id="SSF64307">
    <property type="entry name" value="SirA-like"/>
    <property type="match status" value="1"/>
</dbReference>
<dbReference type="PROSITE" id="PS01148">
    <property type="entry name" value="UPF0033"/>
    <property type="match status" value="1"/>
</dbReference>
<dbReference type="PANTHER" id="PTHR33279">
    <property type="entry name" value="SULFUR CARRIER PROTEIN YEDF-RELATED"/>
    <property type="match status" value="1"/>
</dbReference>
<dbReference type="CDD" id="cd00291">
    <property type="entry name" value="SirA_YedF_YeeD"/>
    <property type="match status" value="1"/>
</dbReference>
<dbReference type="Proteomes" id="UP000247586">
    <property type="component" value="Chromosome"/>
</dbReference>
<dbReference type="Gene3D" id="3.30.110.40">
    <property type="entry name" value="TusA-like domain"/>
    <property type="match status" value="1"/>
</dbReference>
<name>A0A2U9IWU7_9CREN</name>
<dbReference type="EMBL" id="CP029287">
    <property type="protein sequence ID" value="AWS00549.1"/>
    <property type="molecule type" value="Genomic_DNA"/>
</dbReference>
<dbReference type="InterPro" id="IPR036868">
    <property type="entry name" value="TusA-like_sf"/>
</dbReference>
<feature type="domain" description="UPF0033" evidence="1">
    <location>
        <begin position="113"/>
        <end position="137"/>
    </location>
</feature>
<accession>A0A2U9IWU7</accession>
<evidence type="ECO:0000313" key="2">
    <source>
        <dbReference type="EMBL" id="AWS00549.1"/>
    </source>
</evidence>
<keyword evidence="3" id="KW-1185">Reference proteome</keyword>
<dbReference type="OrthoDB" id="45650at2157"/>
<protein>
    <submittedName>
        <fullName evidence="2">Preprotein translocase subunit TatB</fullName>
    </submittedName>
</protein>
<dbReference type="InterPro" id="IPR001455">
    <property type="entry name" value="TusA-like"/>
</dbReference>